<evidence type="ECO:0000256" key="1">
    <source>
        <dbReference type="ARBA" id="ARBA00022741"/>
    </source>
</evidence>
<dbReference type="InterPro" id="IPR027417">
    <property type="entry name" value="P-loop_NTPase"/>
</dbReference>
<evidence type="ECO:0000259" key="3">
    <source>
        <dbReference type="PROSITE" id="PS50893"/>
    </source>
</evidence>
<dbReference type="SUPFAM" id="SSF52540">
    <property type="entry name" value="P-loop containing nucleoside triphosphate hydrolases"/>
    <property type="match status" value="1"/>
</dbReference>
<dbReference type="RefSeq" id="WP_369017787.1">
    <property type="nucleotide sequence ID" value="NZ_CP121689.1"/>
</dbReference>
<dbReference type="GO" id="GO:0005524">
    <property type="term" value="F:ATP binding"/>
    <property type="evidence" value="ECO:0007669"/>
    <property type="project" value="UniProtKB-KW"/>
</dbReference>
<gene>
    <name evidence="4" type="ORF">QBE54_08575</name>
</gene>
<dbReference type="EMBL" id="CP121689">
    <property type="protein sequence ID" value="WZL75638.1"/>
    <property type="molecule type" value="Genomic_DNA"/>
</dbReference>
<evidence type="ECO:0000313" key="4">
    <source>
        <dbReference type="EMBL" id="WZL75638.1"/>
    </source>
</evidence>
<dbReference type="InterPro" id="IPR050107">
    <property type="entry name" value="ABC_carbohydrate_import_ATPase"/>
</dbReference>
<keyword evidence="2 4" id="KW-0067">ATP-binding</keyword>
<dbReference type="InterPro" id="IPR003439">
    <property type="entry name" value="ABC_transporter-like_ATP-bd"/>
</dbReference>
<dbReference type="PANTHER" id="PTHR43790">
    <property type="entry name" value="CARBOHYDRATE TRANSPORT ATP-BINDING PROTEIN MG119-RELATED"/>
    <property type="match status" value="1"/>
</dbReference>
<sequence>MEERKPLLEVRDIVKRFGGLVAVNRVSMEVYPGEVVALLGDNGAGKSTLIKVISGVYRPDEGRIFFEGKEVKIQNPMDAIRLGIETIYQDLALAENLNVYSNIFLGREKLKKWLGLVSVLDHDYMLEESRKILDRLGIEIASLKSKIKNLSGGQRQSVAISRSIYWNAKLLIMDEPTAALGVAEQRKVLDLIRTLREQGVAIIIISHQLYDVFQVADRMVVLRRGEKVGERLREETTPEEITSLIIGAELVEEDRRA</sequence>
<name>A0ABZ2Y9H2_9BACT</name>
<dbReference type="Pfam" id="PF00005">
    <property type="entry name" value="ABC_tran"/>
    <property type="match status" value="1"/>
</dbReference>
<dbReference type="InterPro" id="IPR003593">
    <property type="entry name" value="AAA+_ATPase"/>
</dbReference>
<evidence type="ECO:0000313" key="5">
    <source>
        <dbReference type="Proteomes" id="UP001461341"/>
    </source>
</evidence>
<organism evidence="4 5">
    <name type="scientific">Thermatribacter velox</name>
    <dbReference type="NCBI Taxonomy" id="3039681"/>
    <lineage>
        <taxon>Bacteria</taxon>
        <taxon>Pseudomonadati</taxon>
        <taxon>Atribacterota</taxon>
        <taxon>Atribacteria</taxon>
        <taxon>Atribacterales</taxon>
        <taxon>Thermatribacteraceae</taxon>
        <taxon>Thermatribacter</taxon>
    </lineage>
</organism>
<keyword evidence="5" id="KW-1185">Reference proteome</keyword>
<proteinExistence type="predicted"/>
<protein>
    <submittedName>
        <fullName evidence="4">ATP-binding cassette domain-containing protein</fullName>
    </submittedName>
</protein>
<feature type="domain" description="ABC transporter" evidence="3">
    <location>
        <begin position="8"/>
        <end position="249"/>
    </location>
</feature>
<keyword evidence="1" id="KW-0547">Nucleotide-binding</keyword>
<dbReference type="PANTHER" id="PTHR43790:SF8">
    <property type="entry name" value="SUGAR ABC TRANSPORTER ATP-BINDING PROTEIN"/>
    <property type="match status" value="1"/>
</dbReference>
<evidence type="ECO:0000256" key="2">
    <source>
        <dbReference type="ARBA" id="ARBA00022840"/>
    </source>
</evidence>
<dbReference type="CDD" id="cd03216">
    <property type="entry name" value="ABC_Carb_Monos_I"/>
    <property type="match status" value="1"/>
</dbReference>
<dbReference type="Proteomes" id="UP001461341">
    <property type="component" value="Chromosome"/>
</dbReference>
<dbReference type="PROSITE" id="PS50893">
    <property type="entry name" value="ABC_TRANSPORTER_2"/>
    <property type="match status" value="1"/>
</dbReference>
<dbReference type="SMART" id="SM00382">
    <property type="entry name" value="AAA"/>
    <property type="match status" value="1"/>
</dbReference>
<reference evidence="4 5" key="1">
    <citation type="submission" date="2023-03" db="EMBL/GenBank/DDBJ databases">
        <title>Novel Species.</title>
        <authorList>
            <person name="Ma S."/>
        </authorList>
    </citation>
    <scope>NUCLEOTIDE SEQUENCE [LARGE SCALE GENOMIC DNA]</scope>
    <source>
        <strain evidence="4 5">B11</strain>
    </source>
</reference>
<dbReference type="Gene3D" id="3.40.50.300">
    <property type="entry name" value="P-loop containing nucleotide triphosphate hydrolases"/>
    <property type="match status" value="1"/>
</dbReference>
<accession>A0ABZ2Y9H2</accession>